<dbReference type="Gene3D" id="3.20.20.450">
    <property type="entry name" value="EAL domain"/>
    <property type="match status" value="1"/>
</dbReference>
<keyword evidence="4" id="KW-1185">Reference proteome</keyword>
<comment type="caution">
    <text evidence="3">The sequence shown here is derived from an EMBL/GenBank/DDBJ whole genome shotgun (WGS) entry which is preliminary data.</text>
</comment>
<dbReference type="PANTHER" id="PTHR33121:SF70">
    <property type="entry name" value="SIGNALING PROTEIN YKOW"/>
    <property type="match status" value="1"/>
</dbReference>
<dbReference type="InterPro" id="IPR003018">
    <property type="entry name" value="GAF"/>
</dbReference>
<dbReference type="InterPro" id="IPR035919">
    <property type="entry name" value="EAL_sf"/>
</dbReference>
<dbReference type="InterPro" id="IPR029016">
    <property type="entry name" value="GAF-like_dom_sf"/>
</dbReference>
<dbReference type="PANTHER" id="PTHR33121">
    <property type="entry name" value="CYCLIC DI-GMP PHOSPHODIESTERASE PDEF"/>
    <property type="match status" value="1"/>
</dbReference>
<evidence type="ECO:0000259" key="2">
    <source>
        <dbReference type="PROSITE" id="PS50883"/>
    </source>
</evidence>
<reference evidence="3 4" key="1">
    <citation type="submission" date="2018-11" db="EMBL/GenBank/DDBJ databases">
        <title>Paraburkholderia sp. DHOA04, isolated from soil.</title>
        <authorList>
            <person name="Gao Z.-H."/>
            <person name="Qiu L.-H."/>
            <person name="Fu J.-C."/>
        </authorList>
    </citation>
    <scope>NUCLEOTIDE SEQUENCE [LARGE SCALE GENOMIC DNA]</scope>
    <source>
        <strain evidence="3 4">DHOA04</strain>
    </source>
</reference>
<feature type="compositionally biased region" description="Basic and acidic residues" evidence="1">
    <location>
        <begin position="1"/>
        <end position="11"/>
    </location>
</feature>
<feature type="domain" description="EAL" evidence="2">
    <location>
        <begin position="340"/>
        <end position="592"/>
    </location>
</feature>
<dbReference type="Pfam" id="PF00563">
    <property type="entry name" value="EAL"/>
    <property type="match status" value="1"/>
</dbReference>
<dbReference type="PROSITE" id="PS50883">
    <property type="entry name" value="EAL"/>
    <property type="match status" value="1"/>
</dbReference>
<feature type="region of interest" description="Disordered" evidence="1">
    <location>
        <begin position="1"/>
        <end position="20"/>
    </location>
</feature>
<dbReference type="InterPro" id="IPR012292">
    <property type="entry name" value="Globin/Proto"/>
</dbReference>
<evidence type="ECO:0000313" key="3">
    <source>
        <dbReference type="EMBL" id="RQH08914.1"/>
    </source>
</evidence>
<dbReference type="Pfam" id="PF13185">
    <property type="entry name" value="GAF_2"/>
    <property type="match status" value="1"/>
</dbReference>
<dbReference type="SUPFAM" id="SSF46458">
    <property type="entry name" value="Globin-like"/>
    <property type="match status" value="1"/>
</dbReference>
<dbReference type="EMBL" id="RQIS01000002">
    <property type="protein sequence ID" value="RQH08914.1"/>
    <property type="molecule type" value="Genomic_DNA"/>
</dbReference>
<dbReference type="Proteomes" id="UP000272778">
    <property type="component" value="Unassembled WGS sequence"/>
</dbReference>
<dbReference type="SUPFAM" id="SSF55781">
    <property type="entry name" value="GAF domain-like"/>
    <property type="match status" value="1"/>
</dbReference>
<dbReference type="GO" id="GO:0019825">
    <property type="term" value="F:oxygen binding"/>
    <property type="evidence" value="ECO:0007669"/>
    <property type="project" value="InterPro"/>
</dbReference>
<dbReference type="InterPro" id="IPR044398">
    <property type="entry name" value="Globin-sensor_dom"/>
</dbReference>
<accession>A0A3N6MY45</accession>
<sequence length="702" mass="76547">MESFRAARDRAASPPDGAQQVRRMQTLISALHENAVLVVNRFYEELSRLPKSRRILEMLSADERAHLKEKQIQNLLSLANPRLTTKDHAEMAQRIGRIHAIVGLDKEELARSRGILQEALHKLIGKKVSGDALSLYTNRLTTDLAWQLKAYQDLQDSQQEVLLRVTRLVWEADSYTNFINGLTSALSGHAEIAASVIGRPDEHGIFHHEAGEGGKAGAGLVEVLTAQGVPISVRADLPVGQGAVGRAWRSGNAERVVNYQTDQHVEGWRVVMQQQGLRSSVAIPLAAPGQPPMAVLVIFSAFPGGFVGPHQVAFIDLLQALLGCAAMRLQTLDGKSQAVPVSVRQHWAALVRAGAVQMHYQPLLNLHTWQVGKVEALARLRDGQRVLGPDEFLSALTSDDLLVLFACGVDEALADRKRWLSDGLDLEISVNLPPAALNDIRYFEATCSALAEHGCPPAKLTLEVLENEALSLSQGRRAILARFRTLGVLLAQDDLGSGHSGLARLRELPFDWIKIDRDIARISGDGALDVLRFIYQLAHLGHALGKLVLAEGIDTLDVLCALTILGVDGAQGYVIAKPMESVRLREWMANWPDNSCAPQGESLLARLARFVVWEERVALISGVPGVTQRLLGTPMARRAPDSASEEFVRTLAGFDGILPASDGRDALRRGLLRAMLTDGRNSDAYHSAVRRLMVAAARATPV</sequence>
<dbReference type="InterPro" id="IPR009050">
    <property type="entry name" value="Globin-like_sf"/>
</dbReference>
<dbReference type="InterPro" id="IPR001633">
    <property type="entry name" value="EAL_dom"/>
</dbReference>
<dbReference type="GO" id="GO:0020037">
    <property type="term" value="F:heme binding"/>
    <property type="evidence" value="ECO:0007669"/>
    <property type="project" value="InterPro"/>
</dbReference>
<evidence type="ECO:0000256" key="1">
    <source>
        <dbReference type="SAM" id="MobiDB-lite"/>
    </source>
</evidence>
<evidence type="ECO:0000313" key="4">
    <source>
        <dbReference type="Proteomes" id="UP000272778"/>
    </source>
</evidence>
<dbReference type="InterPro" id="IPR050706">
    <property type="entry name" value="Cyclic-di-GMP_PDE-like"/>
</dbReference>
<dbReference type="GO" id="GO:0071111">
    <property type="term" value="F:cyclic-guanylate-specific phosphodiesterase activity"/>
    <property type="evidence" value="ECO:0007669"/>
    <property type="project" value="InterPro"/>
</dbReference>
<dbReference type="SMART" id="SM00052">
    <property type="entry name" value="EAL"/>
    <property type="match status" value="1"/>
</dbReference>
<name>A0A3N6MY45_9BURK</name>
<proteinExistence type="predicted"/>
<dbReference type="AlphaFoldDB" id="A0A3N6MY45"/>
<dbReference type="OrthoDB" id="9047525at2"/>
<gene>
    <name evidence="3" type="ORF">D1Y85_03295</name>
</gene>
<dbReference type="Pfam" id="PF11563">
    <property type="entry name" value="Protoglobin"/>
    <property type="match status" value="1"/>
</dbReference>
<dbReference type="SUPFAM" id="SSF141868">
    <property type="entry name" value="EAL domain-like"/>
    <property type="match status" value="1"/>
</dbReference>
<protein>
    <submittedName>
        <fullName evidence="3">EAL domain-containing protein</fullName>
    </submittedName>
</protein>
<organism evidence="3 4">
    <name type="scientific">Paraburkholderia dinghuensis</name>
    <dbReference type="NCBI Taxonomy" id="2305225"/>
    <lineage>
        <taxon>Bacteria</taxon>
        <taxon>Pseudomonadati</taxon>
        <taxon>Pseudomonadota</taxon>
        <taxon>Betaproteobacteria</taxon>
        <taxon>Burkholderiales</taxon>
        <taxon>Burkholderiaceae</taxon>
        <taxon>Paraburkholderia</taxon>
    </lineage>
</organism>
<dbReference type="Gene3D" id="3.30.450.40">
    <property type="match status" value="1"/>
</dbReference>
<dbReference type="Gene3D" id="1.10.490.10">
    <property type="entry name" value="Globins"/>
    <property type="match status" value="1"/>
</dbReference>
<dbReference type="CDD" id="cd01948">
    <property type="entry name" value="EAL"/>
    <property type="match status" value="1"/>
</dbReference>